<feature type="domain" description="DUF2828" evidence="2">
    <location>
        <begin position="132"/>
        <end position="315"/>
    </location>
</feature>
<reference evidence="4" key="1">
    <citation type="submission" date="2017-06" db="EMBL/GenBank/DDBJ databases">
        <authorList>
            <person name="Assis F.L."/>
            <person name="Abrahao J.S."/>
            <person name="Silva L."/>
            <person name="Khalil J.B."/>
            <person name="Rodrigues R."/>
            <person name="Silva L.S."/>
            <person name="Boratto P."/>
            <person name="Andrade M."/>
            <person name="Kroon E.G."/>
            <person name="Ribeiro B."/>
            <person name="Bergier I."/>
            <person name="Seligmann H."/>
            <person name="Ghigo E."/>
            <person name="Colson P."/>
            <person name="Levasseur A."/>
            <person name="Raoult D."/>
            <person name="Scola B.L."/>
        </authorList>
    </citation>
    <scope>NUCLEOTIDE SEQUENCE</scope>
    <source>
        <strain evidence="4">Deep ocean</strain>
    </source>
</reference>
<dbReference type="GeneID" id="80517956"/>
<dbReference type="SUPFAM" id="SSF53300">
    <property type="entry name" value="vWA-like"/>
    <property type="match status" value="1"/>
</dbReference>
<accession>A0A6N1NP41</accession>
<dbReference type="Pfam" id="PF25043">
    <property type="entry name" value="DUF7788"/>
    <property type="match status" value="1"/>
</dbReference>
<dbReference type="PIRSF" id="PIRSF015417">
    <property type="entry name" value="T31B5_30_vWA"/>
    <property type="match status" value="1"/>
</dbReference>
<dbReference type="RefSeq" id="YP_010781265.1">
    <property type="nucleotide sequence ID" value="NC_075038.1"/>
</dbReference>
<dbReference type="InterPro" id="IPR011205">
    <property type="entry name" value="UCP015417_vWA"/>
</dbReference>
<reference evidence="4" key="2">
    <citation type="journal article" date="2018" name="Nat. Commun.">
        <title>Tailed giant Tupanvirus possesses the most complete translational apparatus of the known virosphere.</title>
        <authorList>
            <person name="Abrahao J."/>
            <person name="Silva L."/>
            <person name="Silva L.S."/>
            <person name="Khalil J.Y.B."/>
            <person name="Rodrigues R."/>
            <person name="Arantes T."/>
            <person name="Assis F."/>
            <person name="Boratto P."/>
            <person name="Andrade M."/>
            <person name="Kroon E.G."/>
            <person name="Ribeiro B."/>
            <person name="Bergier I."/>
            <person name="Seligmann H."/>
            <person name="Ghigo E."/>
            <person name="Colson P."/>
            <person name="Levasseur A."/>
            <person name="Kroemer G."/>
            <person name="Raoult D."/>
            <person name="La Scola B."/>
        </authorList>
    </citation>
    <scope>NUCLEOTIDE SEQUENCE [LARGE SCALE GENOMIC DNA]</scope>
    <source>
        <strain evidence="4">Deep ocean</strain>
    </source>
</reference>
<dbReference type="EMBL" id="MF405918">
    <property type="protein sequence ID" value="QKU34627.1"/>
    <property type="molecule type" value="Genomic_DNA"/>
</dbReference>
<feature type="domain" description="DUF7788" evidence="3">
    <location>
        <begin position="321"/>
        <end position="495"/>
    </location>
</feature>
<evidence type="ECO:0008006" key="5">
    <source>
        <dbReference type="Google" id="ProtNLM"/>
    </source>
</evidence>
<dbReference type="PANTHER" id="PTHR31373">
    <property type="entry name" value="OS06G0652100 PROTEIN"/>
    <property type="match status" value="1"/>
</dbReference>
<protein>
    <recommendedName>
        <fullName evidence="5">DUF2828 domain-containing protein</fullName>
    </recommendedName>
</protein>
<evidence type="ECO:0000259" key="3">
    <source>
        <dbReference type="Pfam" id="PF25043"/>
    </source>
</evidence>
<organism evidence="4">
    <name type="scientific">Tupanvirus deep ocean</name>
    <dbReference type="NCBI Taxonomy" id="2126984"/>
    <lineage>
        <taxon>Viruses</taxon>
        <taxon>Varidnaviria</taxon>
        <taxon>Bamfordvirae</taxon>
        <taxon>Nucleocytoviricota</taxon>
        <taxon>Megaviricetes</taxon>
        <taxon>Imitervirales</taxon>
        <taxon>Mimiviridae</taxon>
        <taxon>Megamimivirinae</taxon>
        <taxon>Tupanvirus</taxon>
        <taxon>Tupanvirus altamarinense</taxon>
    </lineage>
</organism>
<dbReference type="KEGG" id="vg:80517956"/>
<dbReference type="InterPro" id="IPR058580">
    <property type="entry name" value="DUF2828"/>
</dbReference>
<dbReference type="PANTHER" id="PTHR31373:SF27">
    <property type="entry name" value="TROVE DOMAIN-CONTAINING PROTEIN"/>
    <property type="match status" value="1"/>
</dbReference>
<dbReference type="Gene3D" id="3.40.50.410">
    <property type="entry name" value="von Willebrand factor, type A domain"/>
    <property type="match status" value="1"/>
</dbReference>
<dbReference type="Pfam" id="PF11443">
    <property type="entry name" value="DUF2828"/>
    <property type="match status" value="2"/>
</dbReference>
<sequence>MDCYTSSTENGDCAFSTTGSANLDFFTRITRNAPITDCIDAFTKAWKENKETAFKVLMNMRDVRGGKGEKLIPAVIMVHLKHNVEASVYETMLRKLVEYGYWKDLLRIIEIEVRLAQETNKKAVADPHSIEVKLFAEQLKMDSQDIDTEQSDSSKKTAISLCGKWAPSERTHYNHHPMFAANNIMSEMGLTPKEYRQLLTKLRKHLGVLEMLMSTQQYDAIDFSKLPSVAMMKMKHAFSRDGNAEGKESESRKKLHESYAEYLQKLAQGKTKVNVKGIQPHELVSTYLGYGEHKIDELVEAQWKASMERVMSSGAFRKVTAIVDVSASMNGQPMEVAIALGIMVAMCTTGPFHGQVITFHDNPTWHRLLGKNLMEQVQCMKDAPWGGSTNLRATFDLILHQAVSAQLKQDEMVETLFIFTDMQFNSCDHGNWQSTFEYAKAKFAEHGYQLPRIVCWNLRTSSSKSLPVEQNTNGYAMLSGFSAELLKCILTAQEFTPYAMMMHVLEPYTVPIEVSCCAVDALTAVLNLENAVGKSAIKKAFKQPTTSAPMPSSLMNFSDSESSESD</sequence>
<feature type="compositionally biased region" description="Polar residues" evidence="1">
    <location>
        <begin position="544"/>
        <end position="560"/>
    </location>
</feature>
<feature type="domain" description="DUF2828" evidence="2">
    <location>
        <begin position="8"/>
        <end position="117"/>
    </location>
</feature>
<name>A0A6N1NP41_9VIRU</name>
<dbReference type="InterPro" id="IPR056690">
    <property type="entry name" value="DUF7788"/>
</dbReference>
<proteinExistence type="predicted"/>
<feature type="region of interest" description="Disordered" evidence="1">
    <location>
        <begin position="544"/>
        <end position="566"/>
    </location>
</feature>
<dbReference type="InterPro" id="IPR036465">
    <property type="entry name" value="vWFA_dom_sf"/>
</dbReference>
<evidence type="ECO:0000259" key="2">
    <source>
        <dbReference type="Pfam" id="PF11443"/>
    </source>
</evidence>
<evidence type="ECO:0000256" key="1">
    <source>
        <dbReference type="SAM" id="MobiDB-lite"/>
    </source>
</evidence>
<evidence type="ECO:0000313" key="4">
    <source>
        <dbReference type="EMBL" id="QKU34627.1"/>
    </source>
</evidence>